<organism evidence="2 3">
    <name type="scientific">Asticcacaulis benevestitus DSM 16100 = ATCC BAA-896</name>
    <dbReference type="NCBI Taxonomy" id="1121022"/>
    <lineage>
        <taxon>Bacteria</taxon>
        <taxon>Pseudomonadati</taxon>
        <taxon>Pseudomonadota</taxon>
        <taxon>Alphaproteobacteria</taxon>
        <taxon>Caulobacterales</taxon>
        <taxon>Caulobacteraceae</taxon>
        <taxon>Asticcacaulis</taxon>
    </lineage>
</organism>
<dbReference type="OrthoDB" id="7427954at2"/>
<sequence length="148" mass="16156">MNNTTISEARVTLGALLRKPYEALQTKVYAALAERGFSDVRPAHSSVFRYIKPEGSRVSDLAERADMTKQSMAYLTANLTDLGYVTIAPDPSDARAKLVVLTDRGRAVWEALVDLSLDAEAHSSARIGAERMTQLRAILSDLAKAMSD</sequence>
<dbReference type="PROSITE" id="PS50995">
    <property type="entry name" value="HTH_MARR_2"/>
    <property type="match status" value="1"/>
</dbReference>
<evidence type="ECO:0000259" key="1">
    <source>
        <dbReference type="PROSITE" id="PS50995"/>
    </source>
</evidence>
<dbReference type="PATRIC" id="fig|1121022.4.peg.3027"/>
<dbReference type="PANTHER" id="PTHR33164:SF99">
    <property type="entry name" value="MARR FAMILY REGULATORY PROTEIN"/>
    <property type="match status" value="1"/>
</dbReference>
<dbReference type="SMART" id="SM00347">
    <property type="entry name" value="HTH_MARR"/>
    <property type="match status" value="1"/>
</dbReference>
<dbReference type="InterPro" id="IPR036390">
    <property type="entry name" value="WH_DNA-bd_sf"/>
</dbReference>
<dbReference type="eggNOG" id="COG1846">
    <property type="taxonomic scope" value="Bacteria"/>
</dbReference>
<proteinExistence type="predicted"/>
<accession>V4P559</accession>
<name>V4P559_9CAUL</name>
<dbReference type="STRING" id="1121022.GCA_000376105_02257"/>
<dbReference type="Gene3D" id="1.10.10.10">
    <property type="entry name" value="Winged helix-like DNA-binding domain superfamily/Winged helix DNA-binding domain"/>
    <property type="match status" value="1"/>
</dbReference>
<comment type="caution">
    <text evidence="2">The sequence shown here is derived from an EMBL/GenBank/DDBJ whole genome shotgun (WGS) entry which is preliminary data.</text>
</comment>
<evidence type="ECO:0000313" key="3">
    <source>
        <dbReference type="Proteomes" id="UP000017837"/>
    </source>
</evidence>
<protein>
    <recommendedName>
        <fullName evidence="1">HTH marR-type domain-containing protein</fullName>
    </recommendedName>
</protein>
<reference evidence="2 3" key="1">
    <citation type="journal article" date="2014" name="Nature">
        <title>Sequential evolution of bacterial morphology by co-option of a developmental regulator.</title>
        <authorList>
            <person name="Jiang C."/>
            <person name="Brown P.J."/>
            <person name="Ducret A."/>
            <person name="Brun Y.V."/>
        </authorList>
    </citation>
    <scope>NUCLEOTIDE SEQUENCE [LARGE SCALE GENOMIC DNA]</scope>
    <source>
        <strain evidence="2 3">DSM 16100</strain>
    </source>
</reference>
<dbReference type="InterPro" id="IPR036388">
    <property type="entry name" value="WH-like_DNA-bd_sf"/>
</dbReference>
<dbReference type="Pfam" id="PF12802">
    <property type="entry name" value="MarR_2"/>
    <property type="match status" value="1"/>
</dbReference>
<feature type="domain" description="HTH marR-type" evidence="1">
    <location>
        <begin position="10"/>
        <end position="144"/>
    </location>
</feature>
<dbReference type="Proteomes" id="UP000017837">
    <property type="component" value="Unassembled WGS sequence"/>
</dbReference>
<dbReference type="InterPro" id="IPR039422">
    <property type="entry name" value="MarR/SlyA-like"/>
</dbReference>
<dbReference type="GO" id="GO:0006950">
    <property type="term" value="P:response to stress"/>
    <property type="evidence" value="ECO:0007669"/>
    <property type="project" value="TreeGrafter"/>
</dbReference>
<evidence type="ECO:0000313" key="2">
    <source>
        <dbReference type="EMBL" id="ESQ89067.1"/>
    </source>
</evidence>
<gene>
    <name evidence="2" type="ORF">ABENE_14880</name>
</gene>
<dbReference type="SUPFAM" id="SSF46785">
    <property type="entry name" value="Winged helix' DNA-binding domain"/>
    <property type="match status" value="1"/>
</dbReference>
<dbReference type="RefSeq" id="WP_018081923.1">
    <property type="nucleotide sequence ID" value="NZ_AQWM01000009.1"/>
</dbReference>
<dbReference type="AlphaFoldDB" id="V4P559"/>
<dbReference type="EMBL" id="AWGB01000032">
    <property type="protein sequence ID" value="ESQ89067.1"/>
    <property type="molecule type" value="Genomic_DNA"/>
</dbReference>
<dbReference type="InterPro" id="IPR000835">
    <property type="entry name" value="HTH_MarR-typ"/>
</dbReference>
<dbReference type="GO" id="GO:0003700">
    <property type="term" value="F:DNA-binding transcription factor activity"/>
    <property type="evidence" value="ECO:0007669"/>
    <property type="project" value="InterPro"/>
</dbReference>
<keyword evidence="3" id="KW-1185">Reference proteome</keyword>
<dbReference type="PANTHER" id="PTHR33164">
    <property type="entry name" value="TRANSCRIPTIONAL REGULATOR, MARR FAMILY"/>
    <property type="match status" value="1"/>
</dbReference>